<comment type="caution">
    <text evidence="17">The sequence shown here is derived from an EMBL/GenBank/DDBJ whole genome shotgun (WGS) entry which is preliminary data.</text>
</comment>
<evidence type="ECO:0000256" key="7">
    <source>
        <dbReference type="ARBA" id="ARBA00022553"/>
    </source>
</evidence>
<dbReference type="GO" id="GO:0031177">
    <property type="term" value="F:phosphopantetheine binding"/>
    <property type="evidence" value="ECO:0007669"/>
    <property type="project" value="InterPro"/>
</dbReference>
<keyword evidence="18" id="KW-1185">Reference proteome</keyword>
<keyword evidence="11" id="KW-0443">Lipid metabolism</keyword>
<feature type="region of interest" description="Disordered" evidence="14">
    <location>
        <begin position="1"/>
        <end position="48"/>
    </location>
</feature>
<dbReference type="InterPro" id="IPR003231">
    <property type="entry name" value="ACP"/>
</dbReference>
<evidence type="ECO:0000256" key="14">
    <source>
        <dbReference type="SAM" id="MobiDB-lite"/>
    </source>
</evidence>
<evidence type="ECO:0000256" key="5">
    <source>
        <dbReference type="ARBA" id="ARBA00022516"/>
    </source>
</evidence>
<evidence type="ECO:0000256" key="11">
    <source>
        <dbReference type="ARBA" id="ARBA00023098"/>
    </source>
</evidence>
<evidence type="ECO:0000313" key="18">
    <source>
        <dbReference type="Proteomes" id="UP001054889"/>
    </source>
</evidence>
<organism evidence="17 18">
    <name type="scientific">Eleusine coracana subsp. coracana</name>
    <dbReference type="NCBI Taxonomy" id="191504"/>
    <lineage>
        <taxon>Eukaryota</taxon>
        <taxon>Viridiplantae</taxon>
        <taxon>Streptophyta</taxon>
        <taxon>Embryophyta</taxon>
        <taxon>Tracheophyta</taxon>
        <taxon>Spermatophyta</taxon>
        <taxon>Magnoliopsida</taxon>
        <taxon>Liliopsida</taxon>
        <taxon>Poales</taxon>
        <taxon>Poaceae</taxon>
        <taxon>PACMAD clade</taxon>
        <taxon>Chloridoideae</taxon>
        <taxon>Cynodonteae</taxon>
        <taxon>Eleusininae</taxon>
        <taxon>Eleusine</taxon>
    </lineage>
</organism>
<feature type="transmembrane region" description="Helical" evidence="15">
    <location>
        <begin position="68"/>
        <end position="89"/>
    </location>
</feature>
<dbReference type="HAMAP" id="MF_01217">
    <property type="entry name" value="Acyl_carrier"/>
    <property type="match status" value="1"/>
</dbReference>
<comment type="function">
    <text evidence="1 13">Carrier of the growing fatty acid chain in fatty acid biosynthesis.</text>
</comment>
<keyword evidence="6" id="KW-0150">Chloroplast</keyword>
<evidence type="ECO:0000313" key="17">
    <source>
        <dbReference type="EMBL" id="GJN04233.1"/>
    </source>
</evidence>
<keyword evidence="15" id="KW-1133">Transmembrane helix</keyword>
<dbReference type="InterPro" id="IPR036736">
    <property type="entry name" value="ACP-like_sf"/>
</dbReference>
<dbReference type="PANTHER" id="PTHR46153:SF14">
    <property type="entry name" value="ACYL CARRIER PROTEIN"/>
    <property type="match status" value="1"/>
</dbReference>
<dbReference type="InterPro" id="IPR006162">
    <property type="entry name" value="Ppantetheine_attach_site"/>
</dbReference>
<keyword evidence="12 13" id="KW-0275">Fatty acid biosynthesis</keyword>
<dbReference type="GO" id="GO:0000036">
    <property type="term" value="F:acyl carrier activity"/>
    <property type="evidence" value="ECO:0007669"/>
    <property type="project" value="InterPro"/>
</dbReference>
<evidence type="ECO:0000256" key="2">
    <source>
        <dbReference type="ARBA" id="ARBA00004229"/>
    </source>
</evidence>
<evidence type="ECO:0000259" key="16">
    <source>
        <dbReference type="PROSITE" id="PS50075"/>
    </source>
</evidence>
<gene>
    <name evidence="17" type="primary">ga21759</name>
    <name evidence="17" type="ORF">PR202_ga21759</name>
</gene>
<evidence type="ECO:0000256" key="15">
    <source>
        <dbReference type="SAM" id="Phobius"/>
    </source>
</evidence>
<dbReference type="PROSITE" id="PS00012">
    <property type="entry name" value="PHOSPHOPANTETHEINE"/>
    <property type="match status" value="1"/>
</dbReference>
<reference evidence="17" key="1">
    <citation type="journal article" date="2018" name="DNA Res.">
        <title>Multiple hybrid de novo genome assembly of finger millet, an orphan allotetraploid crop.</title>
        <authorList>
            <person name="Hatakeyama M."/>
            <person name="Aluri S."/>
            <person name="Balachadran M.T."/>
            <person name="Sivarajan S.R."/>
            <person name="Patrignani A."/>
            <person name="Gruter S."/>
            <person name="Poveda L."/>
            <person name="Shimizu-Inatsugi R."/>
            <person name="Baeten J."/>
            <person name="Francoijs K.J."/>
            <person name="Nataraja K.N."/>
            <person name="Reddy Y.A.N."/>
            <person name="Phadnis S."/>
            <person name="Ravikumar R.L."/>
            <person name="Schlapbach R."/>
            <person name="Sreeman S.M."/>
            <person name="Shimizu K.K."/>
        </authorList>
    </citation>
    <scope>NUCLEOTIDE SEQUENCE</scope>
</reference>
<dbReference type="EMBL" id="BQKI01000010">
    <property type="protein sequence ID" value="GJN04233.1"/>
    <property type="molecule type" value="Genomic_DNA"/>
</dbReference>
<evidence type="ECO:0000256" key="3">
    <source>
        <dbReference type="ARBA" id="ARBA00010930"/>
    </source>
</evidence>
<dbReference type="Gene3D" id="1.10.1200.10">
    <property type="entry name" value="ACP-like"/>
    <property type="match status" value="1"/>
</dbReference>
<proteinExistence type="inferred from homology"/>
<reference evidence="17" key="2">
    <citation type="submission" date="2021-12" db="EMBL/GenBank/DDBJ databases">
        <title>Resequencing data analysis of finger millet.</title>
        <authorList>
            <person name="Hatakeyama M."/>
            <person name="Aluri S."/>
            <person name="Balachadran M.T."/>
            <person name="Sivarajan S.R."/>
            <person name="Poveda L."/>
            <person name="Shimizu-Inatsugi R."/>
            <person name="Schlapbach R."/>
            <person name="Sreeman S.M."/>
            <person name="Shimizu K.K."/>
        </authorList>
    </citation>
    <scope>NUCLEOTIDE SEQUENCE</scope>
</reference>
<keyword evidence="10" id="KW-0809">Transit peptide</keyword>
<keyword evidence="8" id="KW-0934">Plastid</keyword>
<evidence type="ECO:0000256" key="8">
    <source>
        <dbReference type="ARBA" id="ARBA00022640"/>
    </source>
</evidence>
<accession>A0AAV5D1M7</accession>
<keyword evidence="7" id="KW-0597">Phosphoprotein</keyword>
<dbReference type="GO" id="GO:0009507">
    <property type="term" value="C:chloroplast"/>
    <property type="evidence" value="ECO:0007669"/>
    <property type="project" value="UniProtKB-SubCell"/>
</dbReference>
<dbReference type="InterPro" id="IPR009081">
    <property type="entry name" value="PP-bd_ACP"/>
</dbReference>
<feature type="compositionally biased region" description="Polar residues" evidence="14">
    <location>
        <begin position="1"/>
        <end position="14"/>
    </location>
</feature>
<dbReference type="Pfam" id="PF00550">
    <property type="entry name" value="PP-binding"/>
    <property type="match status" value="1"/>
</dbReference>
<keyword evidence="4 13" id="KW-0596">Phosphopantetheine</keyword>
<dbReference type="PROSITE" id="PS50075">
    <property type="entry name" value="CARRIER"/>
    <property type="match status" value="1"/>
</dbReference>
<evidence type="ECO:0000256" key="10">
    <source>
        <dbReference type="ARBA" id="ARBA00022946"/>
    </source>
</evidence>
<keyword evidence="9" id="KW-0276">Fatty acid metabolism</keyword>
<dbReference type="PANTHER" id="PTHR46153">
    <property type="entry name" value="ACYL CARRIER PROTEIN"/>
    <property type="match status" value="1"/>
</dbReference>
<evidence type="ECO:0000256" key="1">
    <source>
        <dbReference type="ARBA" id="ARBA00003180"/>
    </source>
</evidence>
<comment type="similarity">
    <text evidence="3">Belongs to the acyl carrier protein (ACP) family.</text>
</comment>
<keyword evidence="15" id="KW-0812">Transmembrane</keyword>
<evidence type="ECO:0000256" key="4">
    <source>
        <dbReference type="ARBA" id="ARBA00022450"/>
    </source>
</evidence>
<evidence type="ECO:0000256" key="12">
    <source>
        <dbReference type="ARBA" id="ARBA00023160"/>
    </source>
</evidence>
<dbReference type="SUPFAM" id="SSF47336">
    <property type="entry name" value="ACP-like"/>
    <property type="match status" value="1"/>
</dbReference>
<keyword evidence="15" id="KW-0472">Membrane</keyword>
<dbReference type="InterPro" id="IPR044813">
    <property type="entry name" value="ACP_chloroplastic"/>
</dbReference>
<name>A0AAV5D1M7_ELECO</name>
<protein>
    <recommendedName>
        <fullName evidence="13">Acyl carrier protein</fullName>
    </recommendedName>
</protein>
<evidence type="ECO:0000256" key="6">
    <source>
        <dbReference type="ARBA" id="ARBA00022528"/>
    </source>
</evidence>
<evidence type="ECO:0000256" key="9">
    <source>
        <dbReference type="ARBA" id="ARBA00022832"/>
    </source>
</evidence>
<dbReference type="SMART" id="SM00823">
    <property type="entry name" value="PKS_PP"/>
    <property type="match status" value="1"/>
</dbReference>
<dbReference type="InterPro" id="IPR020806">
    <property type="entry name" value="PKS_PP-bd"/>
</dbReference>
<comment type="subcellular location">
    <subcellularLocation>
        <location evidence="2">Plastid</location>
        <location evidence="2">Chloroplast</location>
    </subcellularLocation>
</comment>
<evidence type="ECO:0000256" key="13">
    <source>
        <dbReference type="RuleBase" id="RU000722"/>
    </source>
</evidence>
<sequence length="224" mass="23685">MVVNHSITRQSSRPTPHHPNGPWEVGPRGLVDPAGRRYARGPRGPAASPFSALRIKPWPRGPTYPATFLPFLSPIAVTLFALAAFPSLASVPMASIAGSALSFARPVKAINVNSLSFSPTTKGNAFLRLQPVPMRFAVSCAAKKDTVDKVCGIVKKQLALAEDAEVSGASKFSELGADSLDTVEIVMGLEEEFGISVEESSAQTIATVEDAAELIDKLVSEKSS</sequence>
<dbReference type="Proteomes" id="UP001054889">
    <property type="component" value="Unassembled WGS sequence"/>
</dbReference>
<dbReference type="AlphaFoldDB" id="A0AAV5D1M7"/>
<feature type="domain" description="Carrier" evidence="16">
    <location>
        <begin position="144"/>
        <end position="219"/>
    </location>
</feature>
<dbReference type="NCBIfam" id="TIGR00517">
    <property type="entry name" value="acyl_carrier"/>
    <property type="match status" value="1"/>
</dbReference>
<keyword evidence="5 13" id="KW-0444">Lipid biosynthesis</keyword>